<feature type="transmembrane region" description="Helical" evidence="2">
    <location>
        <begin position="1022"/>
        <end position="1043"/>
    </location>
</feature>
<name>A0A5C5WAN7_9PLAN</name>
<feature type="transmembrane region" description="Helical" evidence="2">
    <location>
        <begin position="992"/>
        <end position="1016"/>
    </location>
</feature>
<reference evidence="3 4" key="1">
    <citation type="submission" date="2019-02" db="EMBL/GenBank/DDBJ databases">
        <title>Deep-cultivation of Planctomycetes and their phenomic and genomic characterization uncovers novel biology.</title>
        <authorList>
            <person name="Wiegand S."/>
            <person name="Jogler M."/>
            <person name="Boedeker C."/>
            <person name="Pinto D."/>
            <person name="Vollmers J."/>
            <person name="Rivas-Marin E."/>
            <person name="Kohn T."/>
            <person name="Peeters S.H."/>
            <person name="Heuer A."/>
            <person name="Rast P."/>
            <person name="Oberbeckmann S."/>
            <person name="Bunk B."/>
            <person name="Jeske O."/>
            <person name="Meyerdierks A."/>
            <person name="Storesund J.E."/>
            <person name="Kallscheuer N."/>
            <person name="Luecker S."/>
            <person name="Lage O.M."/>
            <person name="Pohl T."/>
            <person name="Merkel B.J."/>
            <person name="Hornburger P."/>
            <person name="Mueller R.-W."/>
            <person name="Bruemmer F."/>
            <person name="Labrenz M."/>
            <person name="Spormann A.M."/>
            <person name="Op Den Camp H."/>
            <person name="Overmann J."/>
            <person name="Amann R."/>
            <person name="Jetten M.S.M."/>
            <person name="Mascher T."/>
            <person name="Medema M.H."/>
            <person name="Devos D.P."/>
            <person name="Kaster A.-K."/>
            <person name="Ovreas L."/>
            <person name="Rohde M."/>
            <person name="Galperin M.Y."/>
            <person name="Jogler C."/>
        </authorList>
    </citation>
    <scope>NUCLEOTIDE SEQUENCE [LARGE SCALE GENOMIC DNA]</scope>
    <source>
        <strain evidence="3 4">KOR42</strain>
    </source>
</reference>
<dbReference type="PROSITE" id="PS00018">
    <property type="entry name" value="EF_HAND_1"/>
    <property type="match status" value="1"/>
</dbReference>
<feature type="transmembrane region" description="Helical" evidence="2">
    <location>
        <begin position="413"/>
        <end position="432"/>
    </location>
</feature>
<sequence length="1173" mass="127748">MDPIQFSCENPIKVTVGVILAVLFGTLAFLQTPVQLTPDVAKPSITVTTRWPGASAQEVEREIVDEQEEQLKSVEGMLEFRSESVDSVGTITLEFPVGFDLAEARAKVSDKLNQVPEYPEDAREPTITEGEQGGNFIAWIILKPLPPSAEDVASFLRKYPHLSSELQEFADGSRAPDLSILLKYARIHPEIQEILDGRPDPTKMRKFAEDFIEARLERVPGISNSNVVGGREEEFRVVVDPNQLAAYQVTIGELRRALRAENKNTSAGDLWEGKHRNIVRTIGQFDSPEKVADTIITIRDNSPIRVRDVATVGIDYKKPDGVVRQKGISGLAINCEQAPGTNVLQIMGPTREELDIDGDGQISEIDLAEARLIHGDCIRIAIEELNLGILAQRGLWMEQVYDQTDYIYAATDLVTQNIYMGGTLAVLVLLIFLRSPRSVLIVGISIPISIIASFLFIRGFGRSINVISLAGMAFAVGMVVDNAIVVLENIFRHYQEGESPQTAAIRGAREVWGAVLASTLTTLAVFVPVVFVDGQAGQLFRDIAIAISCAVGLSLIVSITVIPTASQRILKAHRDPEKERKEAMERRPGFFGRMVNAFADTMDWILSVRGGFFLRIAIVAFFVGASLIGSYLLMPKTEYLPEGNRNLVFAILLPPPGYNLDHMIEIGKGIESEIAPYWEAELGSEEADALDGPTMKNFFFVARGSNLFMGSAAQEELRASELVPVLQQVAGKVPGMFAIVTQSGLFSGGLDGGRAIDIEISGPEMTRLNEIGLDVFSRLNGIGPYAGQAVFPPTEGHQSQPRQNLESTNPELHLHVRPEAAADFGVTTEDLGYAIDALIDGAFAGDYWHNGRKIDLVIYGADEYARQTQDLAHLPISTPTGQLVSVAAVSEISPTGGPEVVKHNERQRSIAIQLKPSPTMPLEEAIERVDREIRRPLLESPLMAGGEYRITLAGTSDELSETRRAMQGNLILAMVITYLLMAALFESFFYPVVIMMSVVLALVGGFAGLAILNVFTPQSLDMLTMLGFVILIGTVVNNAILIVHQSLNYMRDEGYETRKAIVESVRTRVRPIFMSTLTTVLGMLPLVIPLPTFDATGQLALVAGAGSELYRGLGSVVLGGLIVSTVFTLVLVPVGFSLAVDAKQALGSLWNRDTEKTSSPTVPQQASTPSATT</sequence>
<accession>A0A5C5WAN7</accession>
<dbReference type="GO" id="GO:0042910">
    <property type="term" value="F:xenobiotic transmembrane transporter activity"/>
    <property type="evidence" value="ECO:0007669"/>
    <property type="project" value="TreeGrafter"/>
</dbReference>
<feature type="region of interest" description="Disordered" evidence="1">
    <location>
        <begin position="1153"/>
        <end position="1173"/>
    </location>
</feature>
<organism evidence="3 4">
    <name type="scientific">Thalassoglobus neptunius</name>
    <dbReference type="NCBI Taxonomy" id="1938619"/>
    <lineage>
        <taxon>Bacteria</taxon>
        <taxon>Pseudomonadati</taxon>
        <taxon>Planctomycetota</taxon>
        <taxon>Planctomycetia</taxon>
        <taxon>Planctomycetales</taxon>
        <taxon>Planctomycetaceae</taxon>
        <taxon>Thalassoglobus</taxon>
    </lineage>
</organism>
<dbReference type="PANTHER" id="PTHR32063:SF0">
    <property type="entry name" value="SWARMING MOTILITY PROTEIN SWRC"/>
    <property type="match status" value="1"/>
</dbReference>
<dbReference type="PANTHER" id="PTHR32063">
    <property type="match status" value="1"/>
</dbReference>
<dbReference type="Gene3D" id="3.30.2090.10">
    <property type="entry name" value="Multidrug efflux transporter AcrB TolC docking domain, DN and DC subdomains"/>
    <property type="match status" value="2"/>
</dbReference>
<dbReference type="Gene3D" id="1.20.1640.10">
    <property type="entry name" value="Multidrug efflux transporter AcrB transmembrane domain"/>
    <property type="match status" value="3"/>
</dbReference>
<dbReference type="GO" id="GO:0005886">
    <property type="term" value="C:plasma membrane"/>
    <property type="evidence" value="ECO:0007669"/>
    <property type="project" value="TreeGrafter"/>
</dbReference>
<evidence type="ECO:0000256" key="1">
    <source>
        <dbReference type="SAM" id="MobiDB-lite"/>
    </source>
</evidence>
<comment type="caution">
    <text evidence="3">The sequence shown here is derived from an EMBL/GenBank/DDBJ whole genome shotgun (WGS) entry which is preliminary data.</text>
</comment>
<dbReference type="SUPFAM" id="SSF82693">
    <property type="entry name" value="Multidrug efflux transporter AcrB pore domain, PN1, PN2, PC1 and PC2 subdomains"/>
    <property type="match status" value="2"/>
</dbReference>
<keyword evidence="2" id="KW-0472">Membrane</keyword>
<keyword evidence="2" id="KW-0812">Transmembrane</keyword>
<feature type="transmembrane region" description="Helical" evidence="2">
    <location>
        <begin position="439"/>
        <end position="460"/>
    </location>
</feature>
<evidence type="ECO:0000256" key="2">
    <source>
        <dbReference type="SAM" id="Phobius"/>
    </source>
</evidence>
<feature type="transmembrane region" description="Helical" evidence="2">
    <location>
        <begin position="1113"/>
        <end position="1140"/>
    </location>
</feature>
<dbReference type="EMBL" id="SIHI01000021">
    <property type="protein sequence ID" value="TWT47976.1"/>
    <property type="molecule type" value="Genomic_DNA"/>
</dbReference>
<feature type="transmembrane region" description="Helical" evidence="2">
    <location>
        <begin position="466"/>
        <end position="491"/>
    </location>
</feature>
<keyword evidence="4" id="KW-1185">Reference proteome</keyword>
<feature type="transmembrane region" description="Helical" evidence="2">
    <location>
        <begin position="1072"/>
        <end position="1093"/>
    </location>
</feature>
<dbReference type="SUPFAM" id="SSF82714">
    <property type="entry name" value="Multidrug efflux transporter AcrB TolC docking domain, DN and DC subdomains"/>
    <property type="match status" value="2"/>
</dbReference>
<dbReference type="PRINTS" id="PR00702">
    <property type="entry name" value="ACRIFLAVINRP"/>
</dbReference>
<dbReference type="InterPro" id="IPR027463">
    <property type="entry name" value="AcrB_DN_DC_subdom"/>
</dbReference>
<dbReference type="InterPro" id="IPR018247">
    <property type="entry name" value="EF_Hand_1_Ca_BS"/>
</dbReference>
<gene>
    <name evidence="3" type="primary">acrF</name>
    <name evidence="3" type="ORF">KOR42_40600</name>
</gene>
<feature type="transmembrane region" description="Helical" evidence="2">
    <location>
        <begin position="612"/>
        <end position="634"/>
    </location>
</feature>
<keyword evidence="2" id="KW-1133">Transmembrane helix</keyword>
<proteinExistence type="predicted"/>
<feature type="transmembrane region" description="Helical" evidence="2">
    <location>
        <begin position="12"/>
        <end position="30"/>
    </location>
</feature>
<protein>
    <submittedName>
        <fullName evidence="3">Multidrug export protein AcrF</fullName>
    </submittedName>
</protein>
<dbReference type="Gene3D" id="3.30.70.1440">
    <property type="entry name" value="Multidrug efflux transporter AcrB pore domain"/>
    <property type="match status" value="1"/>
</dbReference>
<dbReference type="RefSeq" id="WP_146511462.1">
    <property type="nucleotide sequence ID" value="NZ_SIHI01000021.1"/>
</dbReference>
<dbReference type="InterPro" id="IPR001036">
    <property type="entry name" value="Acrflvin-R"/>
</dbReference>
<feature type="compositionally biased region" description="Polar residues" evidence="1">
    <location>
        <begin position="1157"/>
        <end position="1173"/>
    </location>
</feature>
<dbReference type="SUPFAM" id="SSF82866">
    <property type="entry name" value="Multidrug efflux transporter AcrB transmembrane domain"/>
    <property type="match status" value="2"/>
</dbReference>
<dbReference type="OrthoDB" id="9757904at2"/>
<dbReference type="Gene3D" id="3.30.70.1320">
    <property type="entry name" value="Multidrug efflux transporter AcrB pore domain like"/>
    <property type="match status" value="3"/>
</dbReference>
<evidence type="ECO:0000313" key="3">
    <source>
        <dbReference type="EMBL" id="TWT47976.1"/>
    </source>
</evidence>
<evidence type="ECO:0000313" key="4">
    <source>
        <dbReference type="Proteomes" id="UP000317243"/>
    </source>
</evidence>
<dbReference type="AlphaFoldDB" id="A0A5C5WAN7"/>
<dbReference type="Gene3D" id="3.30.70.1430">
    <property type="entry name" value="Multidrug efflux transporter AcrB pore domain"/>
    <property type="match status" value="2"/>
</dbReference>
<feature type="transmembrane region" description="Helical" evidence="2">
    <location>
        <begin position="511"/>
        <end position="531"/>
    </location>
</feature>
<dbReference type="Proteomes" id="UP000317243">
    <property type="component" value="Unassembled WGS sequence"/>
</dbReference>
<dbReference type="Pfam" id="PF00873">
    <property type="entry name" value="ACR_tran"/>
    <property type="match status" value="2"/>
</dbReference>
<feature type="transmembrane region" description="Helical" evidence="2">
    <location>
        <begin position="966"/>
        <end position="985"/>
    </location>
</feature>
<feature type="transmembrane region" description="Helical" evidence="2">
    <location>
        <begin position="543"/>
        <end position="565"/>
    </location>
</feature>